<dbReference type="GeneID" id="35604159"/>
<name>A0A2D3V8W8_9PEZI</name>
<organism evidence="1 2">
    <name type="scientific">Ramularia collo-cygni</name>
    <dbReference type="NCBI Taxonomy" id="112498"/>
    <lineage>
        <taxon>Eukaryota</taxon>
        <taxon>Fungi</taxon>
        <taxon>Dikarya</taxon>
        <taxon>Ascomycota</taxon>
        <taxon>Pezizomycotina</taxon>
        <taxon>Dothideomycetes</taxon>
        <taxon>Dothideomycetidae</taxon>
        <taxon>Mycosphaerellales</taxon>
        <taxon>Mycosphaerellaceae</taxon>
        <taxon>Ramularia</taxon>
    </lineage>
</organism>
<gene>
    <name evidence="1" type="ORF">RCC_09084</name>
</gene>
<dbReference type="PANTHER" id="PTHR42085">
    <property type="entry name" value="F-BOX DOMAIN-CONTAINING PROTEIN"/>
    <property type="match status" value="1"/>
</dbReference>
<dbReference type="RefSeq" id="XP_023630094.1">
    <property type="nucleotide sequence ID" value="XM_023774326.1"/>
</dbReference>
<accession>A0A2D3V8W8</accession>
<dbReference type="EMBL" id="FJUY01000016">
    <property type="protein sequence ID" value="CZT23370.1"/>
    <property type="molecule type" value="Genomic_DNA"/>
</dbReference>
<evidence type="ECO:0000313" key="2">
    <source>
        <dbReference type="Proteomes" id="UP000225277"/>
    </source>
</evidence>
<reference evidence="1 2" key="1">
    <citation type="submission" date="2016-03" db="EMBL/GenBank/DDBJ databases">
        <authorList>
            <person name="Ploux O."/>
        </authorList>
    </citation>
    <scope>NUCLEOTIDE SEQUENCE [LARGE SCALE GENOMIC DNA]</scope>
    <source>
        <strain evidence="1 2">URUG2</strain>
    </source>
</reference>
<evidence type="ECO:0008006" key="3">
    <source>
        <dbReference type="Google" id="ProtNLM"/>
    </source>
</evidence>
<dbReference type="PANTHER" id="PTHR42085:SF2">
    <property type="entry name" value="F-BOX DOMAIN-CONTAINING PROTEIN"/>
    <property type="match status" value="1"/>
</dbReference>
<sequence>MASVCALAPQADSHFRFLDLSPELRNQIYRYCLTDSEVLAVRSGASLNPPQRRWYILRAPPLTQPVLSTNLLATCKKIHDEATPILYGSNTFEVDSYETGHPLFVSWTETIAASISLVRNVRVGGITNRSVAVENLRGLHAATSLQSLVVLGDFRLTFCTASTIAKALLPLMLRLHRCRKDTGLKGAFDVLDLSLLPEAVVEKVMAILKQRLKC</sequence>
<dbReference type="Proteomes" id="UP000225277">
    <property type="component" value="Unassembled WGS sequence"/>
</dbReference>
<dbReference type="AlphaFoldDB" id="A0A2D3V8W8"/>
<protein>
    <recommendedName>
        <fullName evidence="3">F-box domain-containing protein</fullName>
    </recommendedName>
</protein>
<dbReference type="OrthoDB" id="3650371at2759"/>
<evidence type="ECO:0000313" key="1">
    <source>
        <dbReference type="EMBL" id="CZT23370.1"/>
    </source>
</evidence>
<proteinExistence type="predicted"/>
<dbReference type="InterPro" id="IPR038883">
    <property type="entry name" value="AN11006-like"/>
</dbReference>
<keyword evidence="2" id="KW-1185">Reference proteome</keyword>